<gene>
    <name evidence="1" type="ORF">HMPREF2137_09550</name>
</gene>
<protein>
    <submittedName>
        <fullName evidence="1">Uncharacterized protein</fullName>
    </submittedName>
</protein>
<dbReference type="Proteomes" id="UP000029556">
    <property type="component" value="Unassembled WGS sequence"/>
</dbReference>
<organism evidence="1 2">
    <name type="scientific">Hoylesella buccalis DNF00853</name>
    <dbReference type="NCBI Taxonomy" id="1401074"/>
    <lineage>
        <taxon>Bacteria</taxon>
        <taxon>Pseudomonadati</taxon>
        <taxon>Bacteroidota</taxon>
        <taxon>Bacteroidia</taxon>
        <taxon>Bacteroidales</taxon>
        <taxon>Prevotellaceae</taxon>
        <taxon>Hoylesella</taxon>
    </lineage>
</organism>
<evidence type="ECO:0000313" key="2">
    <source>
        <dbReference type="Proteomes" id="UP000029556"/>
    </source>
</evidence>
<name>A0A096ATD9_9BACT</name>
<reference evidence="1 2" key="1">
    <citation type="submission" date="2014-07" db="EMBL/GenBank/DDBJ databases">
        <authorList>
            <person name="McCorrison J."/>
            <person name="Sanka R."/>
            <person name="Torralba M."/>
            <person name="Gillis M."/>
            <person name="Haft D.H."/>
            <person name="Methe B."/>
            <person name="Sutton G."/>
            <person name="Nelson K.E."/>
        </authorList>
    </citation>
    <scope>NUCLEOTIDE SEQUENCE [LARGE SCALE GENOMIC DNA]</scope>
    <source>
        <strain evidence="1 2">DNF00853</strain>
    </source>
</reference>
<comment type="caution">
    <text evidence="1">The sequence shown here is derived from an EMBL/GenBank/DDBJ whole genome shotgun (WGS) entry which is preliminary data.</text>
</comment>
<sequence length="305" mass="34996">MPRPSASTTRVYNSKPIIMRTSKTEKTVQVSSSTDEAKRCVTLNFTVPTAWRELSQWQLRIVFNLMARYNDNVAVKCVMLVRFCDLRVISKTRFGWRCVSNDAKRTVYLPTWQVQQFIHQFDFIDQVEFMDGRLDAVCGLHAADALLHGVSFDRYLHAEKYYQMVIDTGEMRWLDHVAMWLYHDTNGRAAGYGDAVNDSGDVVQDFTLTPGERVGTLLWYGYVKRTMSTAFPHFFRKRESADGEAPPVVHFIDLYNAQMRALTGGDVTKEKTVLALDCWRALTELEAKAREAEELERRIASPNPS</sequence>
<evidence type="ECO:0000313" key="1">
    <source>
        <dbReference type="EMBL" id="KGF33867.1"/>
    </source>
</evidence>
<dbReference type="AlphaFoldDB" id="A0A096ATD9"/>
<accession>A0A096ATD9</accession>
<dbReference type="EMBL" id="JRNN01000077">
    <property type="protein sequence ID" value="KGF33867.1"/>
    <property type="molecule type" value="Genomic_DNA"/>
</dbReference>
<proteinExistence type="predicted"/>